<sequence>MFAETKKYTNQEPKKMEDGISNMKITSHNPPQFEEHTASSVEAMVVSPTSLQSGADNV</sequence>
<evidence type="ECO:0000313" key="2">
    <source>
        <dbReference type="EMBL" id="KMZ64286.1"/>
    </source>
</evidence>
<dbReference type="EMBL" id="LFYR01001170">
    <property type="protein sequence ID" value="KMZ64286.1"/>
    <property type="molecule type" value="Genomic_DNA"/>
</dbReference>
<dbReference type="AlphaFoldDB" id="A0A0K9P5I3"/>
<feature type="region of interest" description="Disordered" evidence="1">
    <location>
        <begin position="1"/>
        <end position="38"/>
    </location>
</feature>
<name>A0A0K9P5I3_ZOSMR</name>
<keyword evidence="3" id="KW-1185">Reference proteome</keyword>
<feature type="compositionally biased region" description="Basic and acidic residues" evidence="1">
    <location>
        <begin position="1"/>
        <end position="18"/>
    </location>
</feature>
<dbReference type="OrthoDB" id="638728at2759"/>
<organism evidence="2 3">
    <name type="scientific">Zostera marina</name>
    <name type="common">Eelgrass</name>
    <dbReference type="NCBI Taxonomy" id="29655"/>
    <lineage>
        <taxon>Eukaryota</taxon>
        <taxon>Viridiplantae</taxon>
        <taxon>Streptophyta</taxon>
        <taxon>Embryophyta</taxon>
        <taxon>Tracheophyta</taxon>
        <taxon>Spermatophyta</taxon>
        <taxon>Magnoliopsida</taxon>
        <taxon>Liliopsida</taxon>
        <taxon>Zosteraceae</taxon>
        <taxon>Zostera</taxon>
    </lineage>
</organism>
<accession>A0A0K9P5I3</accession>
<protein>
    <submittedName>
        <fullName evidence="2">Uncharacterized protein</fullName>
    </submittedName>
</protein>
<evidence type="ECO:0000256" key="1">
    <source>
        <dbReference type="SAM" id="MobiDB-lite"/>
    </source>
</evidence>
<dbReference type="Proteomes" id="UP000036987">
    <property type="component" value="Unassembled WGS sequence"/>
</dbReference>
<dbReference type="OMA" id="WEMSAHE"/>
<proteinExistence type="predicted"/>
<evidence type="ECO:0000313" key="3">
    <source>
        <dbReference type="Proteomes" id="UP000036987"/>
    </source>
</evidence>
<gene>
    <name evidence="2" type="ORF">ZOSMA_378G00050</name>
</gene>
<reference evidence="3" key="1">
    <citation type="journal article" date="2016" name="Nature">
        <title>The genome of the seagrass Zostera marina reveals angiosperm adaptation to the sea.</title>
        <authorList>
            <person name="Olsen J.L."/>
            <person name="Rouze P."/>
            <person name="Verhelst B."/>
            <person name="Lin Y.-C."/>
            <person name="Bayer T."/>
            <person name="Collen J."/>
            <person name="Dattolo E."/>
            <person name="De Paoli E."/>
            <person name="Dittami S."/>
            <person name="Maumus F."/>
            <person name="Michel G."/>
            <person name="Kersting A."/>
            <person name="Lauritano C."/>
            <person name="Lohaus R."/>
            <person name="Toepel M."/>
            <person name="Tonon T."/>
            <person name="Vanneste K."/>
            <person name="Amirebrahimi M."/>
            <person name="Brakel J."/>
            <person name="Bostroem C."/>
            <person name="Chovatia M."/>
            <person name="Grimwood J."/>
            <person name="Jenkins J.W."/>
            <person name="Jueterbock A."/>
            <person name="Mraz A."/>
            <person name="Stam W.T."/>
            <person name="Tice H."/>
            <person name="Bornberg-Bauer E."/>
            <person name="Green P.J."/>
            <person name="Pearson G.A."/>
            <person name="Procaccini G."/>
            <person name="Duarte C.M."/>
            <person name="Schmutz J."/>
            <person name="Reusch T.B.H."/>
            <person name="Van de Peer Y."/>
        </authorList>
    </citation>
    <scope>NUCLEOTIDE SEQUENCE [LARGE SCALE GENOMIC DNA]</scope>
    <source>
        <strain evidence="3">cv. Finnish</strain>
    </source>
</reference>
<comment type="caution">
    <text evidence="2">The sequence shown here is derived from an EMBL/GenBank/DDBJ whole genome shotgun (WGS) entry which is preliminary data.</text>
</comment>